<proteinExistence type="predicted"/>
<feature type="region of interest" description="Disordered" evidence="1">
    <location>
        <begin position="42"/>
        <end position="95"/>
    </location>
</feature>
<comment type="caution">
    <text evidence="2">The sequence shown here is derived from an EMBL/GenBank/DDBJ whole genome shotgun (WGS) entry which is preliminary data.</text>
</comment>
<keyword evidence="3" id="KW-1185">Reference proteome</keyword>
<evidence type="ECO:0000256" key="1">
    <source>
        <dbReference type="SAM" id="MobiDB-lite"/>
    </source>
</evidence>
<gene>
    <name evidence="2" type="ORF">Celaphus_00012099</name>
</gene>
<dbReference type="Proteomes" id="UP000242450">
    <property type="component" value="Chromosome 18"/>
</dbReference>
<organism evidence="2 3">
    <name type="scientific">Cervus elaphus hippelaphus</name>
    <name type="common">European red deer</name>
    <dbReference type="NCBI Taxonomy" id="46360"/>
    <lineage>
        <taxon>Eukaryota</taxon>
        <taxon>Metazoa</taxon>
        <taxon>Chordata</taxon>
        <taxon>Craniata</taxon>
        <taxon>Vertebrata</taxon>
        <taxon>Euteleostomi</taxon>
        <taxon>Mammalia</taxon>
        <taxon>Eutheria</taxon>
        <taxon>Laurasiatheria</taxon>
        <taxon>Artiodactyla</taxon>
        <taxon>Ruminantia</taxon>
        <taxon>Pecora</taxon>
        <taxon>Cervidae</taxon>
        <taxon>Cervinae</taxon>
        <taxon>Cervus</taxon>
    </lineage>
</organism>
<sequence length="95" mass="10579">MRLRRALGGFTGADIRGDYSWVCCTFPEPTSKLQSCRESGGHLRARDVQGKNSKGPRPFLLLIPRKGHNAKEKRCPSETPSTLDEKNALKRLGLN</sequence>
<reference evidence="2 3" key="1">
    <citation type="journal article" date="2018" name="Mol. Genet. Genomics">
        <title>The red deer Cervus elaphus genome CerEla1.0: sequencing, annotating, genes, and chromosomes.</title>
        <authorList>
            <person name="Bana N.A."/>
            <person name="Nyiri A."/>
            <person name="Nagy J."/>
            <person name="Frank K."/>
            <person name="Nagy T."/>
            <person name="Steger V."/>
            <person name="Schiller M."/>
            <person name="Lakatos P."/>
            <person name="Sugar L."/>
            <person name="Horn P."/>
            <person name="Barta E."/>
            <person name="Orosz L."/>
        </authorList>
    </citation>
    <scope>NUCLEOTIDE SEQUENCE [LARGE SCALE GENOMIC DNA]</scope>
    <source>
        <strain evidence="2">Hungarian</strain>
    </source>
</reference>
<evidence type="ECO:0000313" key="3">
    <source>
        <dbReference type="Proteomes" id="UP000242450"/>
    </source>
</evidence>
<accession>A0A212CL06</accession>
<protein>
    <submittedName>
        <fullName evidence="2">Uncharacterized protein</fullName>
    </submittedName>
</protein>
<name>A0A212CL06_CEREH</name>
<dbReference type="EMBL" id="MKHE01000018">
    <property type="protein sequence ID" value="OWK06723.1"/>
    <property type="molecule type" value="Genomic_DNA"/>
</dbReference>
<evidence type="ECO:0000313" key="2">
    <source>
        <dbReference type="EMBL" id="OWK06723.1"/>
    </source>
</evidence>
<dbReference type="AlphaFoldDB" id="A0A212CL06"/>